<evidence type="ECO:0000313" key="1">
    <source>
        <dbReference type="EMBL" id="KAF2644318.1"/>
    </source>
</evidence>
<dbReference type="Proteomes" id="UP000799753">
    <property type="component" value="Unassembled WGS sequence"/>
</dbReference>
<gene>
    <name evidence="1" type="ORF">P280DRAFT_229681</name>
</gene>
<organism evidence="1 2">
    <name type="scientific">Massarina eburnea CBS 473.64</name>
    <dbReference type="NCBI Taxonomy" id="1395130"/>
    <lineage>
        <taxon>Eukaryota</taxon>
        <taxon>Fungi</taxon>
        <taxon>Dikarya</taxon>
        <taxon>Ascomycota</taxon>
        <taxon>Pezizomycotina</taxon>
        <taxon>Dothideomycetes</taxon>
        <taxon>Pleosporomycetidae</taxon>
        <taxon>Pleosporales</taxon>
        <taxon>Massarineae</taxon>
        <taxon>Massarinaceae</taxon>
        <taxon>Massarina</taxon>
    </lineage>
</organism>
<evidence type="ECO:0000313" key="2">
    <source>
        <dbReference type="Proteomes" id="UP000799753"/>
    </source>
</evidence>
<dbReference type="EMBL" id="MU006779">
    <property type="protein sequence ID" value="KAF2644318.1"/>
    <property type="molecule type" value="Genomic_DNA"/>
</dbReference>
<accession>A0A6A6SD36</accession>
<name>A0A6A6SD36_9PLEO</name>
<dbReference type="AlphaFoldDB" id="A0A6A6SD36"/>
<proteinExistence type="predicted"/>
<sequence length="184" mass="21264">MCQEENHIARLRFVRDSKLGWSLIKTLEHQHLGANIPIDIVAGVIYLADFRNPGSRKKDTEHCQPTPQRQTREPFASYHVRGASYSPNLLQYLHADLLPVESSTCYKIFCMIEKDYARFDSSRPRQAVVRWVYDITFPGMLDSERRIMSCFSKQRAWHVADRTTPSREFGMLPIGLLQVESSSC</sequence>
<keyword evidence="2" id="KW-1185">Reference proteome</keyword>
<reference evidence="1" key="1">
    <citation type="journal article" date="2020" name="Stud. Mycol.">
        <title>101 Dothideomycetes genomes: a test case for predicting lifestyles and emergence of pathogens.</title>
        <authorList>
            <person name="Haridas S."/>
            <person name="Albert R."/>
            <person name="Binder M."/>
            <person name="Bloem J."/>
            <person name="Labutti K."/>
            <person name="Salamov A."/>
            <person name="Andreopoulos B."/>
            <person name="Baker S."/>
            <person name="Barry K."/>
            <person name="Bills G."/>
            <person name="Bluhm B."/>
            <person name="Cannon C."/>
            <person name="Castanera R."/>
            <person name="Culley D."/>
            <person name="Daum C."/>
            <person name="Ezra D."/>
            <person name="Gonzalez J."/>
            <person name="Henrissat B."/>
            <person name="Kuo A."/>
            <person name="Liang C."/>
            <person name="Lipzen A."/>
            <person name="Lutzoni F."/>
            <person name="Magnuson J."/>
            <person name="Mondo S."/>
            <person name="Nolan M."/>
            <person name="Ohm R."/>
            <person name="Pangilinan J."/>
            <person name="Park H.-J."/>
            <person name="Ramirez L."/>
            <person name="Alfaro M."/>
            <person name="Sun H."/>
            <person name="Tritt A."/>
            <person name="Yoshinaga Y."/>
            <person name="Zwiers L.-H."/>
            <person name="Turgeon B."/>
            <person name="Goodwin S."/>
            <person name="Spatafora J."/>
            <person name="Crous P."/>
            <person name="Grigoriev I."/>
        </authorList>
    </citation>
    <scope>NUCLEOTIDE SEQUENCE</scope>
    <source>
        <strain evidence="1">CBS 473.64</strain>
    </source>
</reference>
<protein>
    <submittedName>
        <fullName evidence="1">Uncharacterized protein</fullName>
    </submittedName>
</protein>